<keyword evidence="4" id="KW-1185">Reference proteome</keyword>
<organism evidence="3 5">
    <name type="scientific">Kaistella antarctica</name>
    <dbReference type="NCBI Taxonomy" id="266748"/>
    <lineage>
        <taxon>Bacteria</taxon>
        <taxon>Pseudomonadati</taxon>
        <taxon>Bacteroidota</taxon>
        <taxon>Flavobacteriia</taxon>
        <taxon>Flavobacteriales</taxon>
        <taxon>Weeksellaceae</taxon>
        <taxon>Chryseobacterium group</taxon>
        <taxon>Kaistella</taxon>
    </lineage>
</organism>
<evidence type="ECO:0000313" key="3">
    <source>
        <dbReference type="EMBL" id="VEH99088.1"/>
    </source>
</evidence>
<dbReference type="AlphaFoldDB" id="A0A448NQV7"/>
<dbReference type="Proteomes" id="UP000028349">
    <property type="component" value="Unassembled WGS sequence"/>
</dbReference>
<accession>A0A448NQV7</accession>
<evidence type="ECO:0000313" key="2">
    <source>
        <dbReference type="EMBL" id="KEY19005.1"/>
    </source>
</evidence>
<feature type="transmembrane region" description="Helical" evidence="1">
    <location>
        <begin position="88"/>
        <end position="106"/>
    </location>
</feature>
<name>A0A448NQV7_9FLAO</name>
<dbReference type="STRING" id="266748.HY04_11195"/>
<evidence type="ECO:0000313" key="5">
    <source>
        <dbReference type="Proteomes" id="UP000270036"/>
    </source>
</evidence>
<evidence type="ECO:0000256" key="1">
    <source>
        <dbReference type="SAM" id="Phobius"/>
    </source>
</evidence>
<dbReference type="EMBL" id="LR134441">
    <property type="protein sequence ID" value="VEH99088.1"/>
    <property type="molecule type" value="Genomic_DNA"/>
</dbReference>
<dbReference type="OrthoDB" id="3173919at2"/>
<reference evidence="3 5" key="2">
    <citation type="submission" date="2018-12" db="EMBL/GenBank/DDBJ databases">
        <authorList>
            <consortium name="Pathogen Informatics"/>
        </authorList>
    </citation>
    <scope>NUCLEOTIDE SEQUENCE [LARGE SCALE GENOMIC DNA]</scope>
    <source>
        <strain evidence="3 5">NCTC13489</strain>
    </source>
</reference>
<protein>
    <submittedName>
        <fullName evidence="3">Predicted integral membrane protein</fullName>
    </submittedName>
</protein>
<proteinExistence type="predicted"/>
<dbReference type="EMBL" id="JPEP01000002">
    <property type="protein sequence ID" value="KEY19005.1"/>
    <property type="molecule type" value="Genomic_DNA"/>
</dbReference>
<dbReference type="KEGG" id="cant:NCTC13489_01327"/>
<keyword evidence="1" id="KW-0472">Membrane</keyword>
<evidence type="ECO:0000313" key="4">
    <source>
        <dbReference type="Proteomes" id="UP000028349"/>
    </source>
</evidence>
<dbReference type="InterPro" id="IPR025962">
    <property type="entry name" value="SdpI/YhfL"/>
</dbReference>
<dbReference type="RefSeq" id="WP_034719748.1">
    <property type="nucleotide sequence ID" value="NZ_FOIX01000004.1"/>
</dbReference>
<feature type="transmembrane region" description="Helical" evidence="1">
    <location>
        <begin position="6"/>
        <end position="31"/>
    </location>
</feature>
<dbReference type="Proteomes" id="UP000270036">
    <property type="component" value="Chromosome"/>
</dbReference>
<keyword evidence="1" id="KW-1133">Transmembrane helix</keyword>
<dbReference type="Pfam" id="PF13630">
    <property type="entry name" value="SdpI"/>
    <property type="match status" value="1"/>
</dbReference>
<sequence length="118" mass="13420">MTNSLWQNALFNICFPVGLIFIFAGLLMFYLPPKKINSLYGYRTTSSMKNQDRWNFAQRLSAIEMLKLGAFLMLTSLLPLFTNFSNSLSLIIGVSLTLIGLTLLFVKVEKAIKRKFSN</sequence>
<keyword evidence="1" id="KW-0812">Transmembrane</keyword>
<gene>
    <name evidence="2" type="ORF">HY04_11195</name>
    <name evidence="3" type="ORF">NCTC13489_01327</name>
</gene>
<reference evidence="2 4" key="1">
    <citation type="submission" date="2014-07" db="EMBL/GenBank/DDBJ databases">
        <authorList>
            <person name="Pisani N.G."/>
            <person name="Newman J.D."/>
        </authorList>
    </citation>
    <scope>NUCLEOTIDE SEQUENCE [LARGE SCALE GENOMIC DNA]</scope>
    <source>
        <strain evidence="2 4">LMG 24720</strain>
    </source>
</reference>